<evidence type="ECO:0000313" key="9">
    <source>
        <dbReference type="EMBL" id="CAD6209805.1"/>
    </source>
</evidence>
<feature type="signal peptide" evidence="8">
    <location>
        <begin position="1"/>
        <end position="19"/>
    </location>
</feature>
<gene>
    <name evidence="9" type="ORF">NCGR_LOCUS5977</name>
</gene>
<dbReference type="InterPro" id="IPR001289">
    <property type="entry name" value="NFYA"/>
</dbReference>
<dbReference type="SMART" id="SM00521">
    <property type="entry name" value="CBF"/>
    <property type="match status" value="1"/>
</dbReference>
<dbReference type="PROSITE" id="PS51152">
    <property type="entry name" value="NFYA_HAP2_2"/>
    <property type="match status" value="1"/>
</dbReference>
<name>A0A811MH50_9POAL</name>
<dbReference type="GO" id="GO:0005634">
    <property type="term" value="C:nucleus"/>
    <property type="evidence" value="ECO:0007669"/>
    <property type="project" value="UniProtKB-SubCell"/>
</dbReference>
<dbReference type="Proteomes" id="UP000604825">
    <property type="component" value="Unassembled WGS sequence"/>
</dbReference>
<feature type="chain" id="PRO_5032856970" description="Nuclear transcription factor Y subunit" evidence="8">
    <location>
        <begin position="20"/>
        <end position="371"/>
    </location>
</feature>
<keyword evidence="8" id="KW-0732">Signal</keyword>
<feature type="region of interest" description="Disordered" evidence="7">
    <location>
        <begin position="146"/>
        <end position="187"/>
    </location>
</feature>
<keyword evidence="3 6" id="KW-0238">DNA-binding</keyword>
<dbReference type="PRINTS" id="PR00616">
    <property type="entry name" value="CCAATSUBUNTB"/>
</dbReference>
<evidence type="ECO:0000256" key="8">
    <source>
        <dbReference type="SAM" id="SignalP"/>
    </source>
</evidence>
<dbReference type="GO" id="GO:0003700">
    <property type="term" value="F:DNA-binding transcription factor activity"/>
    <property type="evidence" value="ECO:0007669"/>
    <property type="project" value="UniProtKB-UniRule"/>
</dbReference>
<feature type="compositionally biased region" description="Basic and acidic residues" evidence="7">
    <location>
        <begin position="350"/>
        <end position="361"/>
    </location>
</feature>
<comment type="similarity">
    <text evidence="6">Belongs to the NFYA/HAP2 subunit family.</text>
</comment>
<keyword evidence="2 6" id="KW-0805">Transcription regulation</keyword>
<dbReference type="Gene3D" id="6.10.250.2430">
    <property type="match status" value="1"/>
</dbReference>
<dbReference type="EMBL" id="CAJGYO010000002">
    <property type="protein sequence ID" value="CAD6209805.1"/>
    <property type="molecule type" value="Genomic_DNA"/>
</dbReference>
<evidence type="ECO:0000313" key="10">
    <source>
        <dbReference type="Proteomes" id="UP000604825"/>
    </source>
</evidence>
<feature type="compositionally biased region" description="Polar residues" evidence="7">
    <location>
        <begin position="151"/>
        <end position="170"/>
    </location>
</feature>
<feature type="compositionally biased region" description="Basic residues" evidence="7">
    <location>
        <begin position="362"/>
        <end position="371"/>
    </location>
</feature>
<evidence type="ECO:0000256" key="2">
    <source>
        <dbReference type="ARBA" id="ARBA00023015"/>
    </source>
</evidence>
<comment type="subunit">
    <text evidence="6">Heterotrimer.</text>
</comment>
<accession>A0A811MH50</accession>
<dbReference type="AlphaFoldDB" id="A0A811MH50"/>
<evidence type="ECO:0000256" key="3">
    <source>
        <dbReference type="ARBA" id="ARBA00023125"/>
    </source>
</evidence>
<protein>
    <recommendedName>
        <fullName evidence="6">Nuclear transcription factor Y subunit</fullName>
    </recommendedName>
</protein>
<comment type="subcellular location">
    <subcellularLocation>
        <location evidence="1 6">Nucleus</location>
    </subcellularLocation>
</comment>
<dbReference type="OrthoDB" id="1097733at2759"/>
<keyword evidence="4 6" id="KW-0804">Transcription</keyword>
<comment type="caution">
    <text evidence="9">The sequence shown here is derived from an EMBL/GenBank/DDBJ whole genome shotgun (WGS) entry which is preliminary data.</text>
</comment>
<feature type="region of interest" description="Disordered" evidence="7">
    <location>
        <begin position="297"/>
        <end position="371"/>
    </location>
</feature>
<dbReference type="GO" id="GO:0003677">
    <property type="term" value="F:DNA binding"/>
    <property type="evidence" value="ECO:0007669"/>
    <property type="project" value="UniProtKB-KW"/>
</dbReference>
<evidence type="ECO:0000256" key="6">
    <source>
        <dbReference type="RuleBase" id="RU367155"/>
    </source>
</evidence>
<evidence type="ECO:0000256" key="5">
    <source>
        <dbReference type="ARBA" id="ARBA00023242"/>
    </source>
</evidence>
<evidence type="ECO:0000256" key="4">
    <source>
        <dbReference type="ARBA" id="ARBA00023163"/>
    </source>
</evidence>
<comment type="function">
    <text evidence="6">Component of the sequence-specific heterotrimeric transcription factor (NF-Y) which specifically recognizes a 5'-CCAAT-3' box motif found in the promoters of its target genes.</text>
</comment>
<sequence>MPTCRLSLLATVLQAPASASLTSSPASGFNVSSNDAVCNLLRVVVESLSMRMLWPEGERFAAHRQLTRGQKIHRPPGVLAAVRGTGAPPAIARTHTSETAVTAPSAHSDSRNRLSSSYATAAYWWTACKGTGENGTVMIQFGHQMPDYDSPATQSTSESHQEVSGMSEGSLNEHNDHSGNLDGYSKSDENKMMSALSLGNPETAYAHPKPDRTQSFAISYPYADPYYGGAVAAYGSHAIMHPQLVGMVSSSRVPLPIEPAAEEPIYVNVKQYHAILRRRQLRAKLEAENKLVRSRKPYLHESRHLHAMKRARGTGGRFLNTKQQPESPGSGGGGGSSDAQRVPTNGGLFTKHDHSLPPGDRHHYHARGGGA</sequence>
<proteinExistence type="inferred from homology"/>
<evidence type="ECO:0000256" key="1">
    <source>
        <dbReference type="ARBA" id="ARBA00004123"/>
    </source>
</evidence>
<dbReference type="PANTHER" id="PTHR12632">
    <property type="entry name" value="TRANSCRIPTION FACTOR NF-Y ALPHA-RELATED"/>
    <property type="match status" value="1"/>
</dbReference>
<organism evidence="9 10">
    <name type="scientific">Miscanthus lutarioriparius</name>
    <dbReference type="NCBI Taxonomy" id="422564"/>
    <lineage>
        <taxon>Eukaryota</taxon>
        <taxon>Viridiplantae</taxon>
        <taxon>Streptophyta</taxon>
        <taxon>Embryophyta</taxon>
        <taxon>Tracheophyta</taxon>
        <taxon>Spermatophyta</taxon>
        <taxon>Magnoliopsida</taxon>
        <taxon>Liliopsida</taxon>
        <taxon>Poales</taxon>
        <taxon>Poaceae</taxon>
        <taxon>PACMAD clade</taxon>
        <taxon>Panicoideae</taxon>
        <taxon>Andropogonodae</taxon>
        <taxon>Andropogoneae</taxon>
        <taxon>Saccharinae</taxon>
        <taxon>Miscanthus</taxon>
    </lineage>
</organism>
<dbReference type="Pfam" id="PF02045">
    <property type="entry name" value="CBFB_NFYA"/>
    <property type="match status" value="1"/>
</dbReference>
<evidence type="ECO:0000256" key="7">
    <source>
        <dbReference type="SAM" id="MobiDB-lite"/>
    </source>
</evidence>
<feature type="compositionally biased region" description="Basic and acidic residues" evidence="7">
    <location>
        <begin position="171"/>
        <end position="187"/>
    </location>
</feature>
<reference evidence="9" key="1">
    <citation type="submission" date="2020-10" db="EMBL/GenBank/DDBJ databases">
        <authorList>
            <person name="Han B."/>
            <person name="Lu T."/>
            <person name="Zhao Q."/>
            <person name="Huang X."/>
            <person name="Zhao Y."/>
        </authorList>
    </citation>
    <scope>NUCLEOTIDE SEQUENCE</scope>
</reference>
<keyword evidence="5 6" id="KW-0539">Nucleus</keyword>
<keyword evidence="10" id="KW-1185">Reference proteome</keyword>